<name>A0A2N3HLJ1_9FLAO</name>
<accession>A0A2N3HLJ1</accession>
<feature type="domain" description="DUF5689" evidence="1">
    <location>
        <begin position="40"/>
        <end position="277"/>
    </location>
</feature>
<sequence length="476" mass="52488">MNTKFIAMLLLVVFSSCVDDGDYDIPIPKEGQDITIPTNQLTTFKALYGKYAQAVANDKLIAIIDEDEELYIEGYVVSSDQAGNFFEELIIQNKVDGSNPDDDPRLGIRLDINVGSLSDTYEFGRKIYVKLSGLTIGESNGVLTIAKGEDQSLEQIQEFEYRTIVIRTPEVATITPKIASLIELTDADENTLIQLDNMQIKNSELALTYAGEGIDEFDGFRTLESCDTNLSILLQTSTFADFKSLQVPQKKGSITGVFTRDFGDDFNVLVINSVTDVDFTDDNRCDPMQFSCGLADTVGMANLFYDNFQSQTNNRLITGNGWTNYIEAGSEGWEAYTATGTNASLDRSARMQSASSGDVSNVAWLISPPINLDVQDGETLRFKTSNSFADSSDMQVLYASNWDGTEANVSNATWSILSDAYIVKDTDYFGSWFNSGNVDLSCLTGTIHIAFKYIGSGNPTFDGTYELDEVRIDYVP</sequence>
<evidence type="ECO:0000259" key="1">
    <source>
        <dbReference type="Pfam" id="PF18942"/>
    </source>
</evidence>
<dbReference type="Proteomes" id="UP000233435">
    <property type="component" value="Unassembled WGS sequence"/>
</dbReference>
<dbReference type="InterPro" id="IPR043744">
    <property type="entry name" value="DUF5689"/>
</dbReference>
<dbReference type="EMBL" id="PJEO01000016">
    <property type="protein sequence ID" value="PKQ45825.1"/>
    <property type="molecule type" value="Genomic_DNA"/>
</dbReference>
<dbReference type="Pfam" id="PF18942">
    <property type="entry name" value="DUF5689"/>
    <property type="match status" value="1"/>
</dbReference>
<comment type="caution">
    <text evidence="2">The sequence shown here is derived from an EMBL/GenBank/DDBJ whole genome shotgun (WGS) entry which is preliminary data.</text>
</comment>
<dbReference type="Gene3D" id="2.60.120.200">
    <property type="match status" value="1"/>
</dbReference>
<dbReference type="AlphaFoldDB" id="A0A2N3HLJ1"/>
<dbReference type="NCBIfam" id="NF038128">
    <property type="entry name" value="choice_anch_J"/>
    <property type="match status" value="1"/>
</dbReference>
<reference evidence="2 3" key="1">
    <citation type="submission" date="2017-12" db="EMBL/GenBank/DDBJ databases">
        <title>Confluentibacter flavum sp. nov., isolated from the saline lake.</title>
        <authorList>
            <person name="Yu L."/>
        </authorList>
    </citation>
    <scope>NUCLEOTIDE SEQUENCE [LARGE SCALE GENOMIC DNA]</scope>
    <source>
        <strain evidence="2 3">3B</strain>
    </source>
</reference>
<keyword evidence="3" id="KW-1185">Reference proteome</keyword>
<evidence type="ECO:0000313" key="2">
    <source>
        <dbReference type="EMBL" id="PKQ45825.1"/>
    </source>
</evidence>
<protein>
    <recommendedName>
        <fullName evidence="1">DUF5689 domain-containing protein</fullName>
    </recommendedName>
</protein>
<proteinExistence type="predicted"/>
<dbReference type="PROSITE" id="PS51257">
    <property type="entry name" value="PROKAR_LIPOPROTEIN"/>
    <property type="match status" value="1"/>
</dbReference>
<dbReference type="OrthoDB" id="1492759at2"/>
<dbReference type="RefSeq" id="WP_106658853.1">
    <property type="nucleotide sequence ID" value="NZ_PJEO01000016.1"/>
</dbReference>
<organism evidence="2 3">
    <name type="scientific">Confluentibacter flavum</name>
    <dbReference type="NCBI Taxonomy" id="1909700"/>
    <lineage>
        <taxon>Bacteria</taxon>
        <taxon>Pseudomonadati</taxon>
        <taxon>Bacteroidota</taxon>
        <taxon>Flavobacteriia</taxon>
        <taxon>Flavobacteriales</taxon>
        <taxon>Flavobacteriaceae</taxon>
        <taxon>Confluentibacter</taxon>
    </lineage>
</organism>
<gene>
    <name evidence="2" type="ORF">CSW08_05185</name>
</gene>
<evidence type="ECO:0000313" key="3">
    <source>
        <dbReference type="Proteomes" id="UP000233435"/>
    </source>
</evidence>